<dbReference type="EMBL" id="CM007656">
    <property type="protein sequence ID" value="ONI03582.1"/>
    <property type="molecule type" value="Genomic_DNA"/>
</dbReference>
<organism evidence="2 3">
    <name type="scientific">Prunus persica</name>
    <name type="common">Peach</name>
    <name type="synonym">Amygdalus persica</name>
    <dbReference type="NCBI Taxonomy" id="3760"/>
    <lineage>
        <taxon>Eukaryota</taxon>
        <taxon>Viridiplantae</taxon>
        <taxon>Streptophyta</taxon>
        <taxon>Embryophyta</taxon>
        <taxon>Tracheophyta</taxon>
        <taxon>Spermatophyta</taxon>
        <taxon>Magnoliopsida</taxon>
        <taxon>eudicotyledons</taxon>
        <taxon>Gunneridae</taxon>
        <taxon>Pentapetalae</taxon>
        <taxon>rosids</taxon>
        <taxon>fabids</taxon>
        <taxon>Rosales</taxon>
        <taxon>Rosaceae</taxon>
        <taxon>Amygdaloideae</taxon>
        <taxon>Amygdaleae</taxon>
        <taxon>Prunus</taxon>
    </lineage>
</organism>
<feature type="compositionally biased region" description="Basic and acidic residues" evidence="1">
    <location>
        <begin position="18"/>
        <end position="40"/>
    </location>
</feature>
<evidence type="ECO:0000313" key="3">
    <source>
        <dbReference type="Proteomes" id="UP000006882"/>
    </source>
</evidence>
<dbReference type="OrthoDB" id="1898655at2759"/>
<evidence type="ECO:0008006" key="4">
    <source>
        <dbReference type="Google" id="ProtNLM"/>
    </source>
</evidence>
<evidence type="ECO:0000256" key="1">
    <source>
        <dbReference type="SAM" id="MobiDB-lite"/>
    </source>
</evidence>
<evidence type="ECO:0000313" key="2">
    <source>
        <dbReference type="EMBL" id="ONI03582.1"/>
    </source>
</evidence>
<protein>
    <recommendedName>
        <fullName evidence="4">DUF3527 domain-containing protein</fullName>
    </recommendedName>
</protein>
<dbReference type="Gramene" id="ONI03582">
    <property type="protein sequence ID" value="ONI03582"/>
    <property type="gene ID" value="PRUPE_6G267100"/>
</dbReference>
<feature type="compositionally biased region" description="Polar residues" evidence="1">
    <location>
        <begin position="171"/>
        <end position="200"/>
    </location>
</feature>
<dbReference type="AlphaFoldDB" id="A0A251NWC6"/>
<feature type="region of interest" description="Disordered" evidence="1">
    <location>
        <begin position="487"/>
        <end position="521"/>
    </location>
</feature>
<name>A0A251NWC6_PRUPE</name>
<dbReference type="Proteomes" id="UP000006882">
    <property type="component" value="Chromosome G6"/>
</dbReference>
<dbReference type="InterPro" id="IPR021916">
    <property type="entry name" value="DUF3527"/>
</dbReference>
<keyword evidence="3" id="KW-1185">Reference proteome</keyword>
<dbReference type="Pfam" id="PF12043">
    <property type="entry name" value="DUF3527"/>
    <property type="match status" value="1"/>
</dbReference>
<dbReference type="PANTHER" id="PTHR31390">
    <property type="entry name" value="EXPRESSED PROTEIN"/>
    <property type="match status" value="1"/>
</dbReference>
<gene>
    <name evidence="2" type="ORF">PRUPE_6G267100</name>
</gene>
<proteinExistence type="predicted"/>
<feature type="region of interest" description="Disordered" evidence="1">
    <location>
        <begin position="1"/>
        <end position="50"/>
    </location>
</feature>
<accession>A0A251NWC6</accession>
<reference evidence="2 3" key="1">
    <citation type="journal article" date="2013" name="Nat. Genet.">
        <title>The high-quality draft genome of peach (Prunus persica) identifies unique patterns of genetic diversity, domestication and genome evolution.</title>
        <authorList>
            <consortium name="International Peach Genome Initiative"/>
            <person name="Verde I."/>
            <person name="Abbott A.G."/>
            <person name="Scalabrin S."/>
            <person name="Jung S."/>
            <person name="Shu S."/>
            <person name="Marroni F."/>
            <person name="Zhebentyayeva T."/>
            <person name="Dettori M.T."/>
            <person name="Grimwood J."/>
            <person name="Cattonaro F."/>
            <person name="Zuccolo A."/>
            <person name="Rossini L."/>
            <person name="Jenkins J."/>
            <person name="Vendramin E."/>
            <person name="Meisel L.A."/>
            <person name="Decroocq V."/>
            <person name="Sosinski B."/>
            <person name="Prochnik S."/>
            <person name="Mitros T."/>
            <person name="Policriti A."/>
            <person name="Cipriani G."/>
            <person name="Dondini L."/>
            <person name="Ficklin S."/>
            <person name="Goodstein D.M."/>
            <person name="Xuan P."/>
            <person name="Del Fabbro C."/>
            <person name="Aramini V."/>
            <person name="Copetti D."/>
            <person name="Gonzalez S."/>
            <person name="Horner D.S."/>
            <person name="Falchi R."/>
            <person name="Lucas S."/>
            <person name="Mica E."/>
            <person name="Maldonado J."/>
            <person name="Lazzari B."/>
            <person name="Bielenberg D."/>
            <person name="Pirona R."/>
            <person name="Miculan M."/>
            <person name="Barakat A."/>
            <person name="Testolin R."/>
            <person name="Stella A."/>
            <person name="Tartarini S."/>
            <person name="Tonutti P."/>
            <person name="Arus P."/>
            <person name="Orellana A."/>
            <person name="Wells C."/>
            <person name="Main D."/>
            <person name="Vizzotto G."/>
            <person name="Silva H."/>
            <person name="Salamini F."/>
            <person name="Schmutz J."/>
            <person name="Morgante M."/>
            <person name="Rokhsar D.S."/>
        </authorList>
    </citation>
    <scope>NUCLEOTIDE SEQUENCE [LARGE SCALE GENOMIC DNA]</scope>
    <source>
        <strain evidence="3">cv. Nemared</strain>
    </source>
</reference>
<feature type="region of interest" description="Disordered" evidence="1">
    <location>
        <begin position="169"/>
        <end position="214"/>
    </location>
</feature>
<feature type="compositionally biased region" description="Low complexity" evidence="1">
    <location>
        <begin position="508"/>
        <end position="519"/>
    </location>
</feature>
<dbReference type="PANTHER" id="PTHR31390:SF12">
    <property type="entry name" value="PUTATIVE (DUF3527)-RELATED"/>
    <property type="match status" value="1"/>
</dbReference>
<dbReference type="STRING" id="3760.A0A251NWC6"/>
<sequence>MQSDVCPSSRFVEPAEDMGSRVELKNSSKEQNKSTIEDKVQQPQMSRRTKHLEKVKVRTGVGLPEYDLHQKARQDAGDSALVQEKSFRNRHKQSMKANAAKVDELVKHMSNLPGYLQRPERGENVKEKALNVGVLDWAQLEKWKHKQKHPPEKGSNSLLSSSRISSLEKTIGSSTSSDLVRTGTQHSSRCSNLKSSQKEGLSQGAKPSIQKDVRFQDSKTASKNAIHGHKKIPFPYGSRGRNHSDIMVDKGKGKDSGQKITSEMGNAAANLKSYGVSLGQKEEVSTWDGQAKNTKELQESDIKRKNIDRRIISENPEGAMSSNLGRYDVSLSSKGKAIASDDKTEKRMEELQKPDINLCHQRFPVEENTTVLSPPKELPQNGFTEVLELSKPRASRDELVTEAKGISFSGGFSTKEMDFAELCSEVPHSCPLPYGVEFNKVSNMMSSGSINSNSMGPSFVPSHLRSCSKGTQDLLYEDKFIEKKNSEKKLTRSSFDTSKTSDQEELATRNGRNTTPNRRFSFSLGRLGRSFSFKESSDIPQLSSTYVTAKSGPVRSGTSDCPDNPNREKASSHNRARSSPLRRLLDPILKHKEANPHHSVEAIKPLKANFNSFVPRPINVSDSLQAAKSEASWVQAFLQLTIKNGLPLFKFWVDNNSSCLAATTKYLSSGKDDVVQYFTFYSVNEIKRKIGGWMSQGSKAKSCRYVYNVVGQMKVSSSDFSNVDGQNFSKYMVRESLLYGVELRQADQESPKFVPTRELAAAVVKIPSKDLSHAEQQTNEEVLEKGYAKCSPEDRCSYSWEDSTIVILPGGVHSSPNKGEPSPLIDRWKSGGLCDCGGWDIGCKLRVLSNQNKSCQNLKASPYYPFSDHFELFDEEGAQQNRPVFSLAPGKDGSYSIEYNTSLSLFQAFFACVVVISSRKPSDLSEVSNRSEAKVFQEPSLIGNNGIQVTGPAKYAPNPPVSPIGRV</sequence>
<feature type="region of interest" description="Disordered" evidence="1">
    <location>
        <begin position="544"/>
        <end position="581"/>
    </location>
</feature>